<gene>
    <name evidence="2" type="ORF">E2562_002376</name>
</gene>
<feature type="compositionally biased region" description="Polar residues" evidence="1">
    <location>
        <begin position="127"/>
        <end position="136"/>
    </location>
</feature>
<dbReference type="AlphaFoldDB" id="A0A6G1BIM2"/>
<sequence length="359" mass="39204">MLDLQLPADAYADNDDNDDDVEIIEEKPAKILPRINGSVLGGVVKLNLGNSEGSSHMEKSWITATEKDSRCVSTPQFATNIEPSTKREADMQVQFENKKDDTNVRNLIDLNAAPSMDEPDIDVHQSEGGTVSQQPDDPSEDSLAITAAESLLAMFKDVFQAGSPLAETLHWFADLAIASKLDAMVCSSESDSDDDFEALTLQLQETKGYELYSTPKTPVEHKSNEDHGSVAASLLQTKPRRGRARKRPQKKDFQKDILPSLASLSKHEVSEDLHTLGRSKPSKRGGRNGSQSRGRRRARSVAITVEEVEVNPPPAPVPPPPPPADLDADALGISGWGRTTRRCRRPRCPPANNASLRLA</sequence>
<dbReference type="PANTHER" id="PTHR33167">
    <property type="entry name" value="TRANSCRIPTION FACTOR, PUTATIVE (DUF863)-RELATED"/>
    <property type="match status" value="1"/>
</dbReference>
<proteinExistence type="predicted"/>
<feature type="compositionally biased region" description="Basic and acidic residues" evidence="1">
    <location>
        <begin position="265"/>
        <end position="275"/>
    </location>
</feature>
<dbReference type="Pfam" id="PF05904">
    <property type="entry name" value="DUF863"/>
    <property type="match status" value="1"/>
</dbReference>
<feature type="compositionally biased region" description="Pro residues" evidence="1">
    <location>
        <begin position="311"/>
        <end position="324"/>
    </location>
</feature>
<dbReference type="InterPro" id="IPR008581">
    <property type="entry name" value="DUF863_pln"/>
</dbReference>
<keyword evidence="3" id="KW-1185">Reference proteome</keyword>
<feature type="region of interest" description="Disordered" evidence="1">
    <location>
        <begin position="113"/>
        <end position="140"/>
    </location>
</feature>
<dbReference type="OrthoDB" id="630817at2759"/>
<protein>
    <submittedName>
        <fullName evidence="2">Uncharacterized protein</fullName>
    </submittedName>
</protein>
<feature type="compositionally biased region" description="Basic and acidic residues" evidence="1">
    <location>
        <begin position="218"/>
        <end position="228"/>
    </location>
</feature>
<comment type="caution">
    <text evidence="2">The sequence shown here is derived from an EMBL/GenBank/DDBJ whole genome shotgun (WGS) entry which is preliminary data.</text>
</comment>
<evidence type="ECO:0000313" key="2">
    <source>
        <dbReference type="EMBL" id="KAF0887682.1"/>
    </source>
</evidence>
<dbReference type="PANTHER" id="PTHR33167:SF4">
    <property type="entry name" value="TRANSCRIPTION FACTOR, PUTATIVE (DUF863)-RELATED"/>
    <property type="match status" value="1"/>
</dbReference>
<accession>A0A6G1BIM2</accession>
<evidence type="ECO:0000256" key="1">
    <source>
        <dbReference type="SAM" id="MobiDB-lite"/>
    </source>
</evidence>
<dbReference type="EMBL" id="SPHZ02000012">
    <property type="protein sequence ID" value="KAF0887682.1"/>
    <property type="molecule type" value="Genomic_DNA"/>
</dbReference>
<feature type="region of interest" description="Disordered" evidence="1">
    <location>
        <begin position="211"/>
        <end position="359"/>
    </location>
</feature>
<feature type="compositionally biased region" description="Basic residues" evidence="1">
    <location>
        <begin position="238"/>
        <end position="249"/>
    </location>
</feature>
<evidence type="ECO:0000313" key="3">
    <source>
        <dbReference type="Proteomes" id="UP000479710"/>
    </source>
</evidence>
<dbReference type="Proteomes" id="UP000479710">
    <property type="component" value="Unassembled WGS sequence"/>
</dbReference>
<name>A0A6G1BIM2_9ORYZ</name>
<reference evidence="2 3" key="1">
    <citation type="submission" date="2019-11" db="EMBL/GenBank/DDBJ databases">
        <title>Whole genome sequence of Oryza granulata.</title>
        <authorList>
            <person name="Li W."/>
        </authorList>
    </citation>
    <scope>NUCLEOTIDE SEQUENCE [LARGE SCALE GENOMIC DNA]</scope>
    <source>
        <strain evidence="3">cv. Menghai</strain>
        <tissue evidence="2">Leaf</tissue>
    </source>
</reference>
<organism evidence="2 3">
    <name type="scientific">Oryza meyeriana var. granulata</name>
    <dbReference type="NCBI Taxonomy" id="110450"/>
    <lineage>
        <taxon>Eukaryota</taxon>
        <taxon>Viridiplantae</taxon>
        <taxon>Streptophyta</taxon>
        <taxon>Embryophyta</taxon>
        <taxon>Tracheophyta</taxon>
        <taxon>Spermatophyta</taxon>
        <taxon>Magnoliopsida</taxon>
        <taxon>Liliopsida</taxon>
        <taxon>Poales</taxon>
        <taxon>Poaceae</taxon>
        <taxon>BOP clade</taxon>
        <taxon>Oryzoideae</taxon>
        <taxon>Oryzeae</taxon>
        <taxon>Oryzinae</taxon>
        <taxon>Oryza</taxon>
        <taxon>Oryza meyeriana</taxon>
    </lineage>
</organism>